<evidence type="ECO:0000256" key="1">
    <source>
        <dbReference type="ARBA" id="ARBA00000885"/>
    </source>
</evidence>
<dbReference type="GO" id="GO:0016607">
    <property type="term" value="C:nuclear speck"/>
    <property type="evidence" value="ECO:0007669"/>
    <property type="project" value="TreeGrafter"/>
</dbReference>
<dbReference type="InterPro" id="IPR011989">
    <property type="entry name" value="ARM-like"/>
</dbReference>
<dbReference type="GO" id="GO:0043161">
    <property type="term" value="P:proteasome-mediated ubiquitin-dependent protein catabolic process"/>
    <property type="evidence" value="ECO:0007669"/>
    <property type="project" value="TreeGrafter"/>
</dbReference>
<feature type="compositionally biased region" description="Acidic residues" evidence="7">
    <location>
        <begin position="49"/>
        <end position="80"/>
    </location>
</feature>
<keyword evidence="4 9" id="KW-0808">Transferase</keyword>
<evidence type="ECO:0000256" key="2">
    <source>
        <dbReference type="ARBA" id="ARBA00006331"/>
    </source>
</evidence>
<feature type="compositionally biased region" description="Low complexity" evidence="7">
    <location>
        <begin position="1"/>
        <end position="19"/>
    </location>
</feature>
<feature type="region of interest" description="Disordered" evidence="7">
    <location>
        <begin position="1"/>
        <end position="89"/>
    </location>
</feature>
<dbReference type="InterPro" id="IPR000569">
    <property type="entry name" value="HECT_dom"/>
</dbReference>
<dbReference type="InterPro" id="IPR057948">
    <property type="entry name" value="TPR_TRIP12_N"/>
</dbReference>
<dbReference type="EC" id="2.3.2.26" evidence="3"/>
<organism evidence="9 10">
    <name type="scientific">Malassezia psittaci</name>
    <dbReference type="NCBI Taxonomy" id="1821823"/>
    <lineage>
        <taxon>Eukaryota</taxon>
        <taxon>Fungi</taxon>
        <taxon>Dikarya</taxon>
        <taxon>Basidiomycota</taxon>
        <taxon>Ustilaginomycotina</taxon>
        <taxon>Malasseziomycetes</taxon>
        <taxon>Malasseziales</taxon>
        <taxon>Malasseziaceae</taxon>
        <taxon>Malassezia</taxon>
    </lineage>
</organism>
<comment type="catalytic activity">
    <reaction evidence="1">
        <text>S-ubiquitinyl-[E2 ubiquitin-conjugating enzyme]-L-cysteine + [acceptor protein]-L-lysine = [E2 ubiquitin-conjugating enzyme]-L-cysteine + N(6)-ubiquitinyl-[acceptor protein]-L-lysine.</text>
        <dbReference type="EC" id="2.3.2.26"/>
    </reaction>
</comment>
<reference evidence="9" key="1">
    <citation type="submission" date="2023-02" db="EMBL/GenBank/DDBJ databases">
        <title>Mating type loci evolution in Malassezia.</title>
        <authorList>
            <person name="Coelho M.A."/>
        </authorList>
    </citation>
    <scope>NUCLEOTIDE SEQUENCE</scope>
    <source>
        <strain evidence="9">CBS 14136</strain>
    </source>
</reference>
<dbReference type="Pfam" id="PF25579">
    <property type="entry name" value="TPR_TRIP12_N"/>
    <property type="match status" value="1"/>
</dbReference>
<sequence length="1493" mass="164197">MPSPPKFTSSSTTNSSGRASKSHRSSSDRSERKNANSSTSSLSVTSPQDLDDAMWYDEDQDIDDAIDDDLDEGPDDDDQDDLLRDLDQDDGPMIPDLGIHFHRLTGLLNGMSGRFRSLLQNLQRSAGNLSARLAALQELSEALSMATEDTLLGQFPTNAMVAELVACLGGAQPDRPAAITDWDEDAELAAVLAASGGGQDGQDEVAMYACRCIAHLLEALPDSARSIVKHNAVPLLVEKLQEVTFIDLAEQVLETLAKLSAHNAQAIVRAGGMQAMLQYLDFFSLYVQRTAMTTVANCCREIAPSNLSRVKDVLPMLKNALGHSDARLVEAATSAVCMIFKAFAPRAEMLSEVVGDCDIVHSLLTLLWRITGQSSGPALSAPVYAELLQALATTAGSSYVFAESLIANQSMELIFFLLSGALPTQKPSPTNILLNLAERPSAQVHGALALTTALLPALPNDGIFDPQNYTEKAYMALERRASREDLPIGQLDTHGGTSRRLSSAASKQARSIESRARIQSQWPNFYQRCISWLLPVLIEVCGASAEFDARKEVFASILRMLNYTDVKILEENMAQVPLASFLASVLASRKDDELAVESLQAIELLITKLPKIYDTLLIREGALHEIDLLAAAPGKGQWRAKLIQARWETRKASEAVLKPATSALDACSDVAKCLQDHKIDASGAKNILDRLATLLTQSEAVTSFELLHTGVVDALYTFITSDSYQMPLPDRRDALANMMIAGEQLTASAGSELIKSLHSSLSRMEDFPVAHCVYKGSNSIAQQVRLRLEAESDIAALLPPTFHTMMVSIHGVATVQTLHDFLRPKVELATSGKPMRGISEVLAALAQEDDEDDHEESVPPVLEQIPDESSGTESHSEADATHSDTRSGPCTAPGSESNSDWDMPVEVEAETEAPAMTQSSGQARASRGSYAAAVQSREHAWHLEFWMGSDWMPLNSTLYACVHRAAAQDGNTLENQAVHTVKFRRVPGEAAPAKPAKSLEQRTKTYQVTLPSCIPADAPYRGVLQLLGALHDLVEASRHRYSAMGLDDGLFLNNKLTAKLAQQLNEPLVVISACMPEWTEALPVTFPFLFSFQTRLAYFQATALGRARLLNRYKKLLSQPFDDVLQMLAQVPRQKVRIARNKLLPSAIKVLELYGSGRYALEVEYFDEVGSGSGPTLEFYALVSQAFARADLGIWRGDQRDERDPTYLDTRHGLYPTSDPSISPSTYTSLFMTLGRFIAKALLDDRLIDVPLHPVFFRQLLRQPIELDIDTVQEIDPTFARSLTALKHMPAPDLNDLQLPYTMPGTDTPLSQDVALVSDTNVHQYVKDVVHKVLDIESALNAFREGFNQVMPLNHLRIFSAEELVQLVAHHEEDWSEAALRRAILPDHGFTGESREILDLIAIMTSFDIQERQLFLQWLTGAKRLPMGGFQALQPPLTVVRRDHEPPLTADDYLPSVMTCVNYLKLPRYTSREVMRQRLYTAVHEGLTSFHLS</sequence>
<dbReference type="SUPFAM" id="SSF48371">
    <property type="entry name" value="ARM repeat"/>
    <property type="match status" value="1"/>
</dbReference>
<dbReference type="Gene3D" id="1.25.10.10">
    <property type="entry name" value="Leucine-rich Repeat Variant"/>
    <property type="match status" value="1"/>
</dbReference>
<dbReference type="InterPro" id="IPR045322">
    <property type="entry name" value="HECTD1/TRIP12-like"/>
</dbReference>
<proteinExistence type="inferred from homology"/>
<evidence type="ECO:0000259" key="8">
    <source>
        <dbReference type="PROSITE" id="PS50237"/>
    </source>
</evidence>
<evidence type="ECO:0000256" key="3">
    <source>
        <dbReference type="ARBA" id="ARBA00012485"/>
    </source>
</evidence>
<dbReference type="PROSITE" id="PS50237">
    <property type="entry name" value="HECT"/>
    <property type="match status" value="1"/>
</dbReference>
<dbReference type="InterPro" id="IPR035983">
    <property type="entry name" value="Hect_E3_ubiquitin_ligase"/>
</dbReference>
<dbReference type="Proteomes" id="UP001214628">
    <property type="component" value="Chromosome 2"/>
</dbReference>
<feature type="region of interest" description="Disordered" evidence="7">
    <location>
        <begin position="847"/>
        <end position="902"/>
    </location>
</feature>
<keyword evidence="10" id="KW-1185">Reference proteome</keyword>
<feature type="compositionally biased region" description="Polar residues" evidence="7">
    <location>
        <begin position="495"/>
        <end position="506"/>
    </location>
</feature>
<dbReference type="SMART" id="SM00119">
    <property type="entry name" value="HECTc"/>
    <property type="match status" value="1"/>
</dbReference>
<evidence type="ECO:0000313" key="10">
    <source>
        <dbReference type="Proteomes" id="UP001214628"/>
    </source>
</evidence>
<dbReference type="Pfam" id="PF00632">
    <property type="entry name" value="HECT"/>
    <property type="match status" value="1"/>
</dbReference>
<evidence type="ECO:0000313" key="9">
    <source>
        <dbReference type="EMBL" id="WFD43499.1"/>
    </source>
</evidence>
<dbReference type="SUPFAM" id="SSF56204">
    <property type="entry name" value="Hect, E3 ligase catalytic domain"/>
    <property type="match status" value="1"/>
</dbReference>
<feature type="region of interest" description="Disordered" evidence="7">
    <location>
        <begin position="487"/>
        <end position="506"/>
    </location>
</feature>
<accession>A0AAF0JEK3</accession>
<evidence type="ECO:0000256" key="6">
    <source>
        <dbReference type="PROSITE-ProRule" id="PRU00104"/>
    </source>
</evidence>
<dbReference type="InterPro" id="IPR016024">
    <property type="entry name" value="ARM-type_fold"/>
</dbReference>
<keyword evidence="5 6" id="KW-0833">Ubl conjugation pathway</keyword>
<dbReference type="GO" id="GO:0061630">
    <property type="term" value="F:ubiquitin protein ligase activity"/>
    <property type="evidence" value="ECO:0007669"/>
    <property type="project" value="UniProtKB-EC"/>
</dbReference>
<evidence type="ECO:0000256" key="7">
    <source>
        <dbReference type="SAM" id="MobiDB-lite"/>
    </source>
</evidence>
<feature type="compositionally biased region" description="Low complexity" evidence="7">
    <location>
        <begin position="37"/>
        <end position="46"/>
    </location>
</feature>
<feature type="compositionally biased region" description="Basic and acidic residues" evidence="7">
    <location>
        <begin position="25"/>
        <end position="34"/>
    </location>
</feature>
<dbReference type="EMBL" id="CP118376">
    <property type="protein sequence ID" value="WFD43499.1"/>
    <property type="molecule type" value="Genomic_DNA"/>
</dbReference>
<feature type="compositionally biased region" description="Basic and acidic residues" evidence="7">
    <location>
        <begin position="874"/>
        <end position="885"/>
    </location>
</feature>
<dbReference type="CDD" id="cd00078">
    <property type="entry name" value="HECTc"/>
    <property type="match status" value="1"/>
</dbReference>
<dbReference type="GO" id="GO:0000209">
    <property type="term" value="P:protein polyubiquitination"/>
    <property type="evidence" value="ECO:0007669"/>
    <property type="project" value="TreeGrafter"/>
</dbReference>
<gene>
    <name evidence="9" type="primary">UFD4</name>
    <name evidence="9" type="ORF">MPSI1_002161</name>
</gene>
<protein>
    <recommendedName>
        <fullName evidence="3">HECT-type E3 ubiquitin transferase</fullName>
        <ecNumber evidence="3">2.3.2.26</ecNumber>
    </recommendedName>
</protein>
<evidence type="ECO:0000256" key="4">
    <source>
        <dbReference type="ARBA" id="ARBA00022679"/>
    </source>
</evidence>
<feature type="domain" description="HECT" evidence="8">
    <location>
        <begin position="1149"/>
        <end position="1493"/>
    </location>
</feature>
<feature type="active site" description="Glycyl thioester intermediate" evidence="6">
    <location>
        <position position="1460"/>
    </location>
</feature>
<dbReference type="PANTHER" id="PTHR45670:SF1">
    <property type="entry name" value="E3 UBIQUITIN-PROTEIN LIGASE HECTD1"/>
    <property type="match status" value="1"/>
</dbReference>
<comment type="similarity">
    <text evidence="2">Belongs to the UPL family. K-HECT subfamily.</text>
</comment>
<keyword evidence="9" id="KW-0012">Acyltransferase</keyword>
<dbReference type="Gene3D" id="3.30.2410.10">
    <property type="entry name" value="Hect, E3 ligase catalytic domain"/>
    <property type="match status" value="1"/>
</dbReference>
<evidence type="ECO:0000256" key="5">
    <source>
        <dbReference type="ARBA" id="ARBA00022786"/>
    </source>
</evidence>
<dbReference type="Gene3D" id="3.90.1750.10">
    <property type="entry name" value="Hect, E3 ligase catalytic domains"/>
    <property type="match status" value="1"/>
</dbReference>
<dbReference type="PANTHER" id="PTHR45670">
    <property type="entry name" value="E3 UBIQUITIN-PROTEIN LIGASE TRIP12"/>
    <property type="match status" value="1"/>
</dbReference>
<name>A0AAF0JEK3_9BASI</name>